<proteinExistence type="predicted"/>
<name>A0A0C5VJY7_9GAMM</name>
<organism evidence="1 2">
    <name type="scientific">Gynuella sunshinyii YC6258</name>
    <dbReference type="NCBI Taxonomy" id="1445510"/>
    <lineage>
        <taxon>Bacteria</taxon>
        <taxon>Pseudomonadati</taxon>
        <taxon>Pseudomonadota</taxon>
        <taxon>Gammaproteobacteria</taxon>
        <taxon>Oceanospirillales</taxon>
        <taxon>Saccharospirillaceae</taxon>
        <taxon>Gynuella</taxon>
    </lineage>
</organism>
<sequence>MEKWRWIAIVLAGLSGCPSPMSCFSVKGWLKKAVSIIIVIISLGLNDS</sequence>
<protein>
    <submittedName>
        <fullName evidence="1">Uncharacterized protein</fullName>
    </submittedName>
</protein>
<evidence type="ECO:0000313" key="2">
    <source>
        <dbReference type="Proteomes" id="UP000032266"/>
    </source>
</evidence>
<gene>
    <name evidence="1" type="ORF">YC6258_02552</name>
</gene>
<reference evidence="1 2" key="1">
    <citation type="submission" date="2014-01" db="EMBL/GenBank/DDBJ databases">
        <title>Full genme sequencing of cellulolytic bacterium Gynuella sunshinyii YC6258T gen. nov., sp. nov.</title>
        <authorList>
            <person name="Khan H."/>
            <person name="Chung E.J."/>
            <person name="Chung Y.R."/>
        </authorList>
    </citation>
    <scope>NUCLEOTIDE SEQUENCE [LARGE SCALE GENOMIC DNA]</scope>
    <source>
        <strain evidence="1 2">YC6258</strain>
    </source>
</reference>
<dbReference type="STRING" id="1445510.YC6258_02552"/>
<keyword evidence="2" id="KW-1185">Reference proteome</keyword>
<dbReference type="HOGENOM" id="CLU_3153399_0_0_6"/>
<dbReference type="Proteomes" id="UP000032266">
    <property type="component" value="Chromosome"/>
</dbReference>
<dbReference type="PROSITE" id="PS51257">
    <property type="entry name" value="PROKAR_LIPOPROTEIN"/>
    <property type="match status" value="1"/>
</dbReference>
<dbReference type="EMBL" id="CP007142">
    <property type="protein sequence ID" value="AJQ94591.1"/>
    <property type="molecule type" value="Genomic_DNA"/>
</dbReference>
<accession>A0A0C5VJY7</accession>
<evidence type="ECO:0000313" key="1">
    <source>
        <dbReference type="EMBL" id="AJQ94591.1"/>
    </source>
</evidence>
<dbReference type="AlphaFoldDB" id="A0A0C5VJY7"/>
<dbReference type="KEGG" id="gsn:YC6258_02552"/>